<dbReference type="GO" id="GO:0004074">
    <property type="term" value="F:biliverdin reductase [NAD(P)H] activity"/>
    <property type="evidence" value="ECO:0007669"/>
    <property type="project" value="TreeGrafter"/>
</dbReference>
<evidence type="ECO:0000259" key="1">
    <source>
        <dbReference type="Pfam" id="PF13460"/>
    </source>
</evidence>
<gene>
    <name evidence="2" type="ORF">AsAng_0028380</name>
</gene>
<dbReference type="RefSeq" id="WP_264793236.1">
    <property type="nucleotide sequence ID" value="NZ_AP026867.1"/>
</dbReference>
<evidence type="ECO:0000313" key="3">
    <source>
        <dbReference type="Proteomes" id="UP001060919"/>
    </source>
</evidence>
<dbReference type="Proteomes" id="UP001060919">
    <property type="component" value="Chromosome"/>
</dbReference>
<protein>
    <submittedName>
        <fullName evidence="2">SDR family oxidoreductase</fullName>
    </submittedName>
</protein>
<dbReference type="EMBL" id="AP026867">
    <property type="protein sequence ID" value="BDS12123.1"/>
    <property type="molecule type" value="Genomic_DNA"/>
</dbReference>
<dbReference type="GO" id="GO:0042602">
    <property type="term" value="F:riboflavin reductase (NADPH) activity"/>
    <property type="evidence" value="ECO:0007669"/>
    <property type="project" value="TreeGrafter"/>
</dbReference>
<dbReference type="Gene3D" id="3.40.50.720">
    <property type="entry name" value="NAD(P)-binding Rossmann-like Domain"/>
    <property type="match status" value="1"/>
</dbReference>
<reference evidence="2" key="1">
    <citation type="submission" date="2022-09" db="EMBL/GenBank/DDBJ databases">
        <title>Aureispira anguillicida sp. nov., isolated from Leptocephalus of Japanese eel Anguilla japonica.</title>
        <authorList>
            <person name="Yuasa K."/>
            <person name="Mekata T."/>
            <person name="Ikunari K."/>
        </authorList>
    </citation>
    <scope>NUCLEOTIDE SEQUENCE</scope>
    <source>
        <strain evidence="2">EL160426</strain>
    </source>
</reference>
<dbReference type="InterPro" id="IPR016040">
    <property type="entry name" value="NAD(P)-bd_dom"/>
</dbReference>
<dbReference type="InterPro" id="IPR036291">
    <property type="entry name" value="NAD(P)-bd_dom_sf"/>
</dbReference>
<dbReference type="SUPFAM" id="SSF51735">
    <property type="entry name" value="NAD(P)-binding Rossmann-fold domains"/>
    <property type="match status" value="1"/>
</dbReference>
<dbReference type="PANTHER" id="PTHR43355:SF2">
    <property type="entry name" value="FLAVIN REDUCTASE (NADPH)"/>
    <property type="match status" value="1"/>
</dbReference>
<dbReference type="Pfam" id="PF13460">
    <property type="entry name" value="NAD_binding_10"/>
    <property type="match status" value="1"/>
</dbReference>
<dbReference type="KEGG" id="aup:AsAng_0028380"/>
<dbReference type="InterPro" id="IPR051606">
    <property type="entry name" value="Polyketide_Oxido-like"/>
</dbReference>
<evidence type="ECO:0000313" key="2">
    <source>
        <dbReference type="EMBL" id="BDS12123.1"/>
    </source>
</evidence>
<dbReference type="AlphaFoldDB" id="A0A915YFN8"/>
<proteinExistence type="predicted"/>
<dbReference type="PANTHER" id="PTHR43355">
    <property type="entry name" value="FLAVIN REDUCTASE (NADPH)"/>
    <property type="match status" value="1"/>
</dbReference>
<accession>A0A915YFN8</accession>
<name>A0A915YFN8_9BACT</name>
<feature type="domain" description="NAD(P)-binding" evidence="1">
    <location>
        <begin position="7"/>
        <end position="195"/>
    </location>
</feature>
<keyword evidence="3" id="KW-1185">Reference proteome</keyword>
<sequence length="208" mass="22866">MNVIIFGATGSIGKHLIEQSLKKGHQVTAFGRSIDQLASHQQLKKIKGNVFDLNAVQEAVKGQEAVIVVLGAGISSGSNVRSQGTLNIIKAMQNNGVKRLICQTTLGAGDSRGNLNFFWKYIMFGGLLKRMFLDHELQEKHVRNSSLNWTIVRPGSFTDGPKTGHYKHGFSPTDRSVNLKIARADVADFIVQQLDATHYLFKSPGLSY</sequence>
<organism evidence="2 3">
    <name type="scientific">Aureispira anguillae</name>
    <dbReference type="NCBI Taxonomy" id="2864201"/>
    <lineage>
        <taxon>Bacteria</taxon>
        <taxon>Pseudomonadati</taxon>
        <taxon>Bacteroidota</taxon>
        <taxon>Saprospiria</taxon>
        <taxon>Saprospirales</taxon>
        <taxon>Saprospiraceae</taxon>
        <taxon>Aureispira</taxon>
    </lineage>
</organism>
<dbReference type="CDD" id="cd05244">
    <property type="entry name" value="BVR-B_like_SDR_a"/>
    <property type="match status" value="1"/>
</dbReference>